<dbReference type="Pfam" id="PF13189">
    <property type="entry name" value="Cytidylate_kin2"/>
    <property type="match status" value="1"/>
</dbReference>
<name>A0A1I0E586_9FIRM</name>
<evidence type="ECO:0000313" key="2">
    <source>
        <dbReference type="Proteomes" id="UP000198558"/>
    </source>
</evidence>
<proteinExistence type="predicted"/>
<dbReference type="EMBL" id="FOIN01000009">
    <property type="protein sequence ID" value="SET40286.1"/>
    <property type="molecule type" value="Genomic_DNA"/>
</dbReference>
<keyword evidence="2" id="KW-1185">Reference proteome</keyword>
<accession>A0A1I0E586</accession>
<organism evidence="1 2">
    <name type="scientific">Thomasclavelia cocleata</name>
    <dbReference type="NCBI Taxonomy" id="69824"/>
    <lineage>
        <taxon>Bacteria</taxon>
        <taxon>Bacillati</taxon>
        <taxon>Bacillota</taxon>
        <taxon>Erysipelotrichia</taxon>
        <taxon>Erysipelotrichales</taxon>
        <taxon>Coprobacillaceae</taxon>
        <taxon>Thomasclavelia</taxon>
    </lineage>
</organism>
<dbReference type="AlphaFoldDB" id="A0A1I0E586"/>
<dbReference type="GeneID" id="78288151"/>
<dbReference type="OrthoDB" id="9781180at2"/>
<protein>
    <submittedName>
        <fullName evidence="1">Cytidylate kinase</fullName>
    </submittedName>
</protein>
<reference evidence="2" key="1">
    <citation type="submission" date="2016-10" db="EMBL/GenBank/DDBJ databases">
        <authorList>
            <person name="Varghese N."/>
            <person name="Submissions S."/>
        </authorList>
    </citation>
    <scope>NUCLEOTIDE SEQUENCE [LARGE SCALE GENOMIC DNA]</scope>
    <source>
        <strain evidence="2">DSM 1551</strain>
    </source>
</reference>
<gene>
    <name evidence="1" type="ORF">SAMN04489758_10967</name>
</gene>
<dbReference type="InterPro" id="IPR027417">
    <property type="entry name" value="P-loop_NTPase"/>
</dbReference>
<sequence length="195" mass="22346">MSKKVITIAREYGSGGRLIAQKVAEKLGIVYYDNEVIDLAAKEMGFDVDVIRKVSEEKSSGFMYSLSSSAFTLPLNDQVYTMQSKIIRHLASYDACIIVSGCADYILEDFDNVLKVFIHAPLESRIRRVKEDYKENHSDLKKYVVKKDKTRSNYYNYYTTKKWGQLKNFDLTINSDLGINEAADIISKLYLEGKF</sequence>
<dbReference type="SUPFAM" id="SSF52540">
    <property type="entry name" value="P-loop containing nucleoside triphosphate hydrolases"/>
    <property type="match status" value="1"/>
</dbReference>
<keyword evidence="1" id="KW-0808">Transferase</keyword>
<dbReference type="Proteomes" id="UP000198558">
    <property type="component" value="Unassembled WGS sequence"/>
</dbReference>
<dbReference type="RefSeq" id="WP_092353367.1">
    <property type="nucleotide sequence ID" value="NZ_CAJTPY010000005.1"/>
</dbReference>
<dbReference type="Gene3D" id="3.40.50.300">
    <property type="entry name" value="P-loop containing nucleotide triphosphate hydrolases"/>
    <property type="match status" value="1"/>
</dbReference>
<dbReference type="GO" id="GO:0016301">
    <property type="term" value="F:kinase activity"/>
    <property type="evidence" value="ECO:0007669"/>
    <property type="project" value="UniProtKB-KW"/>
</dbReference>
<evidence type="ECO:0000313" key="1">
    <source>
        <dbReference type="EMBL" id="SET40286.1"/>
    </source>
</evidence>
<keyword evidence="1" id="KW-0418">Kinase</keyword>